<organism evidence="2 3">
    <name type="scientific">Spongiactinospora rosea</name>
    <dbReference type="NCBI Taxonomy" id="2248750"/>
    <lineage>
        <taxon>Bacteria</taxon>
        <taxon>Bacillati</taxon>
        <taxon>Actinomycetota</taxon>
        <taxon>Actinomycetes</taxon>
        <taxon>Streptosporangiales</taxon>
        <taxon>Streptosporangiaceae</taxon>
        <taxon>Spongiactinospora</taxon>
    </lineage>
</organism>
<comment type="caution">
    <text evidence="2">The sequence shown here is derived from an EMBL/GenBank/DDBJ whole genome shotgun (WGS) entry which is preliminary data.</text>
</comment>
<dbReference type="Proteomes" id="UP000253303">
    <property type="component" value="Unassembled WGS sequence"/>
</dbReference>
<feature type="domain" description="Plasmid pRiA4b Orf3-like" evidence="1">
    <location>
        <begin position="2"/>
        <end position="171"/>
    </location>
</feature>
<evidence type="ECO:0000313" key="3">
    <source>
        <dbReference type="Proteomes" id="UP000253303"/>
    </source>
</evidence>
<dbReference type="Pfam" id="PF07929">
    <property type="entry name" value="PRiA4_ORF3"/>
    <property type="match status" value="1"/>
</dbReference>
<reference evidence="2 3" key="1">
    <citation type="submission" date="2018-06" db="EMBL/GenBank/DDBJ databases">
        <title>Sphaerisporangium craniellae sp. nov., isolated from a marine sponge in the South China Sea.</title>
        <authorList>
            <person name="Li L."/>
        </authorList>
    </citation>
    <scope>NUCLEOTIDE SEQUENCE [LARGE SCALE GENOMIC DNA]</scope>
    <source>
        <strain evidence="2 3">LHW63015</strain>
    </source>
</reference>
<protein>
    <submittedName>
        <fullName evidence="2">Plasmid pRiA4b ORF-3 family protein</fullName>
    </submittedName>
</protein>
<name>A0A366LPA8_9ACTN</name>
<evidence type="ECO:0000313" key="2">
    <source>
        <dbReference type="EMBL" id="RBQ15795.1"/>
    </source>
</evidence>
<evidence type="ECO:0000259" key="1">
    <source>
        <dbReference type="Pfam" id="PF07929"/>
    </source>
</evidence>
<dbReference type="EMBL" id="QMEY01000021">
    <property type="protein sequence ID" value="RBQ15795.1"/>
    <property type="molecule type" value="Genomic_DNA"/>
</dbReference>
<keyword evidence="3" id="KW-1185">Reference proteome</keyword>
<accession>A0A366LPA8</accession>
<dbReference type="InterPro" id="IPR024047">
    <property type="entry name" value="MM3350-like_sf"/>
</dbReference>
<dbReference type="OrthoDB" id="9816539at2"/>
<sequence>MIHRIKVTLDGIRPPIWRRLEVPSAITLRDLHEVVQAAFGWEDYHMWVFDSPLGRHGITDPELKIADASAVLLHEAIPAVGDRLQYTYDFGDNWKHTIQVQAVAPAASDIAYPRCLAGRRACPPEDCGGAWGYGYLLEILADPDHDEHRERLRWLGIASDGDFDSEAFDLAATNDALSVWRPSSMTSQEGA</sequence>
<dbReference type="PANTHER" id="PTHR41878">
    <property type="entry name" value="LEXA REPRESSOR-RELATED"/>
    <property type="match status" value="1"/>
</dbReference>
<dbReference type="PANTHER" id="PTHR41878:SF1">
    <property type="entry name" value="TNPR PROTEIN"/>
    <property type="match status" value="1"/>
</dbReference>
<dbReference type="AlphaFoldDB" id="A0A366LPA8"/>
<dbReference type="SUPFAM" id="SSF159941">
    <property type="entry name" value="MM3350-like"/>
    <property type="match status" value="1"/>
</dbReference>
<gene>
    <name evidence="2" type="ORF">DP939_34460</name>
</gene>
<dbReference type="InterPro" id="IPR012912">
    <property type="entry name" value="Plasmid_pRiA4b_Orf3-like"/>
</dbReference>
<proteinExistence type="predicted"/>
<dbReference type="Gene3D" id="3.10.290.30">
    <property type="entry name" value="MM3350-like"/>
    <property type="match status" value="1"/>
</dbReference>